<dbReference type="EC" id="2.3.1.20" evidence="4 11"/>
<evidence type="ECO:0000313" key="16">
    <source>
        <dbReference type="Proteomes" id="UP001603978"/>
    </source>
</evidence>
<dbReference type="GO" id="GO:0016746">
    <property type="term" value="F:acyltransferase activity"/>
    <property type="evidence" value="ECO:0007669"/>
    <property type="project" value="UniProtKB-KW"/>
</dbReference>
<proteinExistence type="inferred from homology"/>
<accession>A0ABW7AK75</accession>
<evidence type="ECO:0000256" key="4">
    <source>
        <dbReference type="ARBA" id="ARBA00013244"/>
    </source>
</evidence>
<name>A0ABW7AK75_9ACTN</name>
<keyword evidence="7 11" id="KW-0319">Glycerol metabolism</keyword>
<evidence type="ECO:0000256" key="10">
    <source>
        <dbReference type="ARBA" id="ARBA00048109"/>
    </source>
</evidence>
<keyword evidence="8 11" id="KW-0443">Lipid metabolism</keyword>
<dbReference type="SUPFAM" id="SSF52777">
    <property type="entry name" value="CoA-dependent acyltransferases"/>
    <property type="match status" value="2"/>
</dbReference>
<evidence type="ECO:0000256" key="3">
    <source>
        <dbReference type="ARBA" id="ARBA00009587"/>
    </source>
</evidence>
<evidence type="ECO:0000259" key="14">
    <source>
        <dbReference type="Pfam" id="PF06974"/>
    </source>
</evidence>
<dbReference type="Pfam" id="PF06974">
    <property type="entry name" value="WS_DGAT_C"/>
    <property type="match status" value="1"/>
</dbReference>
<keyword evidence="6 11" id="KW-0808">Transferase</keyword>
<evidence type="ECO:0000259" key="13">
    <source>
        <dbReference type="Pfam" id="PF03007"/>
    </source>
</evidence>
<dbReference type="Pfam" id="PF03007">
    <property type="entry name" value="WS_DGAT_cat"/>
    <property type="match status" value="2"/>
</dbReference>
<comment type="caution">
    <text evidence="15">The sequence shown here is derived from an EMBL/GenBank/DDBJ whole genome shotgun (WGS) entry which is preliminary data.</text>
</comment>
<keyword evidence="5 11" id="KW-0444">Lipid biosynthesis</keyword>
<evidence type="ECO:0000256" key="1">
    <source>
        <dbReference type="ARBA" id="ARBA00004771"/>
    </source>
</evidence>
<dbReference type="InterPro" id="IPR023213">
    <property type="entry name" value="CAT-like_dom_sf"/>
</dbReference>
<feature type="domain" description="O-acyltransferase WSD1-like N-terminal" evidence="13">
    <location>
        <begin position="4"/>
        <end position="220"/>
    </location>
</feature>
<comment type="pathway">
    <text evidence="1 11">Glycerolipid metabolism; triacylglycerol biosynthesis.</text>
</comment>
<evidence type="ECO:0000256" key="7">
    <source>
        <dbReference type="ARBA" id="ARBA00022798"/>
    </source>
</evidence>
<evidence type="ECO:0000256" key="12">
    <source>
        <dbReference type="SAM" id="MobiDB-lite"/>
    </source>
</evidence>
<dbReference type="InterPro" id="IPR014292">
    <property type="entry name" value="Acyl_transf_WS/DGAT"/>
</dbReference>
<dbReference type="InterPro" id="IPR045034">
    <property type="entry name" value="O-acyltransferase_WSD1-like"/>
</dbReference>
<dbReference type="RefSeq" id="WP_393169750.1">
    <property type="nucleotide sequence ID" value="NZ_JBICRM010000016.1"/>
</dbReference>
<comment type="similarity">
    <text evidence="3 11">Belongs to the long-chain O-acyltransferase family.</text>
</comment>
<feature type="region of interest" description="Disordered" evidence="12">
    <location>
        <begin position="173"/>
        <end position="202"/>
    </location>
</feature>
<evidence type="ECO:0000256" key="9">
    <source>
        <dbReference type="ARBA" id="ARBA00023315"/>
    </source>
</evidence>
<evidence type="ECO:0000256" key="8">
    <source>
        <dbReference type="ARBA" id="ARBA00023098"/>
    </source>
</evidence>
<feature type="compositionally biased region" description="Basic and acidic residues" evidence="12">
    <location>
        <begin position="176"/>
        <end position="198"/>
    </location>
</feature>
<dbReference type="EMBL" id="JBICRM010000016">
    <property type="protein sequence ID" value="MFG1706680.1"/>
    <property type="molecule type" value="Genomic_DNA"/>
</dbReference>
<feature type="domain" description="O-acyltransferase WSD1 C-terminal" evidence="14">
    <location>
        <begin position="356"/>
        <end position="505"/>
    </location>
</feature>
<dbReference type="Proteomes" id="UP001603978">
    <property type="component" value="Unassembled WGS sequence"/>
</dbReference>
<evidence type="ECO:0000256" key="6">
    <source>
        <dbReference type="ARBA" id="ARBA00022679"/>
    </source>
</evidence>
<dbReference type="PANTHER" id="PTHR31650">
    <property type="entry name" value="O-ACYLTRANSFERASE (WSD1-LIKE) FAMILY PROTEIN"/>
    <property type="match status" value="1"/>
</dbReference>
<reference evidence="15 16" key="1">
    <citation type="submission" date="2024-10" db="EMBL/GenBank/DDBJ databases">
        <authorList>
            <person name="Topkara A.R."/>
            <person name="Saygin H."/>
        </authorList>
    </citation>
    <scope>NUCLEOTIDE SEQUENCE [LARGE SCALE GENOMIC DNA]</scope>
    <source>
        <strain evidence="15 16">M3C6</strain>
    </source>
</reference>
<gene>
    <name evidence="15" type="ORF">ACFLIM_26175</name>
</gene>
<sequence length="525" mass="56124">MRQLTALDAQFLNVESATTAAHVAGLAILDSADGSVNRRALAELLLDRLHLSPALSLRLAEVPLGLDHPYWVADPGFDIDNHLFEMTLPDPGDDWQLAEAVAEIHARRLDRAHPLWEMHLINGLPDGRVAVYTKVHHAAIDGVSGAETLATLLDLAPDAHTVDAIGGARQEALEPAQRDTGAHGRARQESREPARRGAPESVLEDAPGLAGMLAGAAMRTATHPVRAAQSVVRAAGDLDAIPLVGGLPGAKLIARAARLVARDRHQRPDLPSLVVPRTPLNGPISARRHLSFGSLSLKDVRNVARTNGISVNDVVMTLCTSALRSWLRERDALPEAPLIVAVPVAVRTAGAKDLVGNQISAMVAPMPTNVPDPKERLHTVGTTMGQAKRRFAMAPATWLSELCSLLPAPVTSLLTPTIFRLAALTFPPINLIISNVPGPQFPLYLCGGRVLSYYPLSVLTDVSGGLNITCFSYDGMLDFGIVACPERMDDVWGLLAHLRTALDELLEERVGDEFRNGVGVDLVAG</sequence>
<keyword evidence="16" id="KW-1185">Reference proteome</keyword>
<comment type="catalytic activity">
    <reaction evidence="10 11">
        <text>an acyl-CoA + a 1,2-diacyl-sn-glycerol = a triacyl-sn-glycerol + CoA</text>
        <dbReference type="Rhea" id="RHEA:10868"/>
        <dbReference type="ChEBI" id="CHEBI:17815"/>
        <dbReference type="ChEBI" id="CHEBI:57287"/>
        <dbReference type="ChEBI" id="CHEBI:58342"/>
        <dbReference type="ChEBI" id="CHEBI:64615"/>
        <dbReference type="EC" id="2.3.1.20"/>
    </reaction>
</comment>
<evidence type="ECO:0000256" key="11">
    <source>
        <dbReference type="RuleBase" id="RU361241"/>
    </source>
</evidence>
<dbReference type="PANTHER" id="PTHR31650:SF1">
    <property type="entry name" value="WAX ESTER SYNTHASE_DIACYLGLYCEROL ACYLTRANSFERASE 4-RELATED"/>
    <property type="match status" value="1"/>
</dbReference>
<organism evidence="15 16">
    <name type="scientific">Nonomuraea marmarensis</name>
    <dbReference type="NCBI Taxonomy" id="3351344"/>
    <lineage>
        <taxon>Bacteria</taxon>
        <taxon>Bacillati</taxon>
        <taxon>Actinomycetota</taxon>
        <taxon>Actinomycetes</taxon>
        <taxon>Streptosporangiales</taxon>
        <taxon>Streptosporangiaceae</taxon>
        <taxon>Nonomuraea</taxon>
    </lineage>
</organism>
<evidence type="ECO:0000256" key="5">
    <source>
        <dbReference type="ARBA" id="ARBA00022516"/>
    </source>
</evidence>
<dbReference type="Gene3D" id="3.30.559.10">
    <property type="entry name" value="Chloramphenicol acetyltransferase-like domain"/>
    <property type="match status" value="1"/>
</dbReference>
<dbReference type="InterPro" id="IPR009721">
    <property type="entry name" value="O-acyltransferase_WSD1_C"/>
</dbReference>
<feature type="domain" description="O-acyltransferase WSD1-like N-terminal" evidence="13">
    <location>
        <begin position="253"/>
        <end position="315"/>
    </location>
</feature>
<protein>
    <recommendedName>
        <fullName evidence="4 11">Diacylglycerol O-acyltransferase</fullName>
        <ecNumber evidence="4 11">2.3.1.20</ecNumber>
    </recommendedName>
</protein>
<dbReference type="InterPro" id="IPR004255">
    <property type="entry name" value="O-acyltransferase_WSD1_N"/>
</dbReference>
<evidence type="ECO:0000313" key="15">
    <source>
        <dbReference type="EMBL" id="MFG1706680.1"/>
    </source>
</evidence>
<keyword evidence="9 11" id="KW-0012">Acyltransferase</keyword>
<comment type="pathway">
    <text evidence="2">Lipid metabolism.</text>
</comment>
<dbReference type="Gene3D" id="3.30.559.30">
    <property type="entry name" value="Nonribosomal peptide synthetase, condensation domain"/>
    <property type="match status" value="1"/>
</dbReference>
<evidence type="ECO:0000256" key="2">
    <source>
        <dbReference type="ARBA" id="ARBA00005189"/>
    </source>
</evidence>
<dbReference type="NCBIfam" id="TIGR02946">
    <property type="entry name" value="acyl_WS_DGAT"/>
    <property type="match status" value="1"/>
</dbReference>